<evidence type="ECO:0000313" key="1">
    <source>
        <dbReference type="EMBL" id="KAK3707545.1"/>
    </source>
</evidence>
<accession>A0ACC3N084</accession>
<organism evidence="1 2">
    <name type="scientific">Vermiconidia calcicola</name>
    <dbReference type="NCBI Taxonomy" id="1690605"/>
    <lineage>
        <taxon>Eukaryota</taxon>
        <taxon>Fungi</taxon>
        <taxon>Dikarya</taxon>
        <taxon>Ascomycota</taxon>
        <taxon>Pezizomycotina</taxon>
        <taxon>Dothideomycetes</taxon>
        <taxon>Dothideomycetidae</taxon>
        <taxon>Mycosphaerellales</taxon>
        <taxon>Extremaceae</taxon>
        <taxon>Vermiconidia</taxon>
    </lineage>
</organism>
<evidence type="ECO:0000313" key="2">
    <source>
        <dbReference type="Proteomes" id="UP001281147"/>
    </source>
</evidence>
<sequence length="319" mass="37191">MSKDATPEEKSEGYRSLRHPHYFIQYTFLAKALALVATTMYTGLDAHQPVRIPVLLKSLYHGRSLRVRDFAPFGKAHKEIDKVIRWTVDEDEIPRKARYRCDDPDHPDVKYRREISTDYMRWLSCPDDGHVVFRDFAVAARILRTSYFDQINNKCLAEDDDTFTGPSCFHRNSICLLDWLQKKAWTEIRVSVLHTVGSLLPAELTDKIFEHALDAEEIPADPCLSETFHVEPDSKVIRHRERKGLKPLQPRSCERTREIYKCCRIKDPNPDPSLVFATYLDREFDKDGVGVEERFRCRWKRPGRALAISSRYEPDSCED</sequence>
<proteinExistence type="predicted"/>
<protein>
    <submittedName>
        <fullName evidence="1">Uncharacterized protein</fullName>
    </submittedName>
</protein>
<gene>
    <name evidence="1" type="ORF">LTR37_012040</name>
</gene>
<dbReference type="EMBL" id="JAUTXU010000109">
    <property type="protein sequence ID" value="KAK3707545.1"/>
    <property type="molecule type" value="Genomic_DNA"/>
</dbReference>
<name>A0ACC3N084_9PEZI</name>
<reference evidence="1" key="1">
    <citation type="submission" date="2023-07" db="EMBL/GenBank/DDBJ databases">
        <title>Black Yeasts Isolated from many extreme environments.</title>
        <authorList>
            <person name="Coleine C."/>
            <person name="Stajich J.E."/>
            <person name="Selbmann L."/>
        </authorList>
    </citation>
    <scope>NUCLEOTIDE SEQUENCE</scope>
    <source>
        <strain evidence="1">CCFEE 5714</strain>
    </source>
</reference>
<dbReference type="Proteomes" id="UP001281147">
    <property type="component" value="Unassembled WGS sequence"/>
</dbReference>
<keyword evidence="2" id="KW-1185">Reference proteome</keyword>
<comment type="caution">
    <text evidence="1">The sequence shown here is derived from an EMBL/GenBank/DDBJ whole genome shotgun (WGS) entry which is preliminary data.</text>
</comment>